<evidence type="ECO:0000256" key="1">
    <source>
        <dbReference type="SAM" id="MobiDB-lite"/>
    </source>
</evidence>
<name>A0A699QED6_TANCI</name>
<comment type="caution">
    <text evidence="3">The sequence shown here is derived from an EMBL/GenBank/DDBJ whole genome shotgun (WGS) entry which is preliminary data.</text>
</comment>
<keyword evidence="2" id="KW-0732">Signal</keyword>
<accession>A0A699QED6</accession>
<dbReference type="EMBL" id="BKCJ010997935">
    <property type="protein sequence ID" value="GFC63428.1"/>
    <property type="molecule type" value="Genomic_DNA"/>
</dbReference>
<feature type="compositionally biased region" description="Polar residues" evidence="1">
    <location>
        <begin position="66"/>
        <end position="78"/>
    </location>
</feature>
<gene>
    <name evidence="3" type="ORF">Tci_835398</name>
</gene>
<feature type="signal peptide" evidence="2">
    <location>
        <begin position="1"/>
        <end position="31"/>
    </location>
</feature>
<sequence length="93" mass="9974">MGQTLTNKACLSILVVSIVLTKSNLVPLTAARPITTAVPQPYVTRPRPAKTIVTKPHSPPRRTINHRSSPAASNFPPQVTTVKAPKVNVVKCV</sequence>
<protein>
    <submittedName>
        <fullName evidence="3">Uncharacterized protein</fullName>
    </submittedName>
</protein>
<evidence type="ECO:0000313" key="3">
    <source>
        <dbReference type="EMBL" id="GFC63428.1"/>
    </source>
</evidence>
<feature type="chain" id="PRO_5025526525" evidence="2">
    <location>
        <begin position="32"/>
        <end position="93"/>
    </location>
</feature>
<evidence type="ECO:0000256" key="2">
    <source>
        <dbReference type="SAM" id="SignalP"/>
    </source>
</evidence>
<dbReference type="AlphaFoldDB" id="A0A699QED6"/>
<reference evidence="3" key="1">
    <citation type="journal article" date="2019" name="Sci. Rep.">
        <title>Draft genome of Tanacetum cinerariifolium, the natural source of mosquito coil.</title>
        <authorList>
            <person name="Yamashiro T."/>
            <person name="Shiraishi A."/>
            <person name="Satake H."/>
            <person name="Nakayama K."/>
        </authorList>
    </citation>
    <scope>NUCLEOTIDE SEQUENCE</scope>
</reference>
<feature type="region of interest" description="Disordered" evidence="1">
    <location>
        <begin position="41"/>
        <end position="78"/>
    </location>
</feature>
<proteinExistence type="predicted"/>
<organism evidence="3">
    <name type="scientific">Tanacetum cinerariifolium</name>
    <name type="common">Dalmatian daisy</name>
    <name type="synonym">Chrysanthemum cinerariifolium</name>
    <dbReference type="NCBI Taxonomy" id="118510"/>
    <lineage>
        <taxon>Eukaryota</taxon>
        <taxon>Viridiplantae</taxon>
        <taxon>Streptophyta</taxon>
        <taxon>Embryophyta</taxon>
        <taxon>Tracheophyta</taxon>
        <taxon>Spermatophyta</taxon>
        <taxon>Magnoliopsida</taxon>
        <taxon>eudicotyledons</taxon>
        <taxon>Gunneridae</taxon>
        <taxon>Pentapetalae</taxon>
        <taxon>asterids</taxon>
        <taxon>campanulids</taxon>
        <taxon>Asterales</taxon>
        <taxon>Asteraceae</taxon>
        <taxon>Asteroideae</taxon>
        <taxon>Anthemideae</taxon>
        <taxon>Anthemidinae</taxon>
        <taxon>Tanacetum</taxon>
    </lineage>
</organism>